<evidence type="ECO:0000313" key="5">
    <source>
        <dbReference type="Proteomes" id="UP000078295"/>
    </source>
</evidence>
<dbReference type="InterPro" id="IPR036597">
    <property type="entry name" value="Fido-like_dom_sf"/>
</dbReference>
<gene>
    <name evidence="4" type="ORF">AO370_0451</name>
</gene>
<dbReference type="PROSITE" id="PS51459">
    <property type="entry name" value="FIDO"/>
    <property type="match status" value="1"/>
</dbReference>
<dbReference type="InterPro" id="IPR036390">
    <property type="entry name" value="WH_DNA-bd_sf"/>
</dbReference>
<dbReference type="PANTHER" id="PTHR13504">
    <property type="entry name" value="FIDO DOMAIN-CONTAINING PROTEIN DDB_G0283145"/>
    <property type="match status" value="1"/>
</dbReference>
<name>A0A198X1R5_MORCA</name>
<dbReference type="AlphaFoldDB" id="A0A198X1R5"/>
<keyword evidence="2" id="KW-0067">ATP-binding</keyword>
<dbReference type="Gene3D" id="1.10.10.10">
    <property type="entry name" value="Winged helix-like DNA-binding domain superfamily/Winged helix DNA-binding domain"/>
    <property type="match status" value="1"/>
</dbReference>
<organism evidence="4 5">
    <name type="scientific">Moraxella catarrhalis</name>
    <name type="common">Branhamella catarrhalis</name>
    <dbReference type="NCBI Taxonomy" id="480"/>
    <lineage>
        <taxon>Bacteria</taxon>
        <taxon>Pseudomonadati</taxon>
        <taxon>Pseudomonadota</taxon>
        <taxon>Gammaproteobacteria</taxon>
        <taxon>Moraxellales</taxon>
        <taxon>Moraxellaceae</taxon>
        <taxon>Moraxella</taxon>
    </lineage>
</organism>
<keyword evidence="2" id="KW-0547">Nucleotide-binding</keyword>
<dbReference type="InterPro" id="IPR003812">
    <property type="entry name" value="Fido"/>
</dbReference>
<accession>A0A198X1R5</accession>
<dbReference type="InterPro" id="IPR036388">
    <property type="entry name" value="WH-like_DNA-bd_sf"/>
</dbReference>
<dbReference type="GO" id="GO:0003677">
    <property type="term" value="F:DNA binding"/>
    <property type="evidence" value="ECO:0007669"/>
    <property type="project" value="InterPro"/>
</dbReference>
<dbReference type="RefSeq" id="WP_064602460.1">
    <property type="nucleotide sequence ID" value="NZ_JAABLA010000015.1"/>
</dbReference>
<dbReference type="OrthoDB" id="9807853at2"/>
<sequence length="418" mass="47952">MKLPKPPTLSELEASDISSVLLRYLSEHPPTDAKGRYLSWEQFRYRHPTDSKYRWLAQKLNRHAIMQSMYIGDYQFSYCLPQSLQAKLYYIEYHYHQWQWSIDTEELLFEEPITSAQLEGASTTRKVAKELLASRRVPKNKSDVMIVNNYHLMQAVKQRINQPLDITMILQLHQIATEGAIDNDAISGEFRQDDDIVIADYDGQIVHQPPTWQTLPILMQAYCDFANADHQGDDFIHPMVKAIILHFLLGFIHPFGDGNGRTARALFYWSLQKSGYTHFDYISISRLLHKAPKQYAQSYIDVETDELDMTYFIAYQLTIIDRAINDLQALLSIDQASQSMPKSVPANPAVDYSNLSIHQYQLLKNTPANQVLTAKEVSNELGISDSTARKLLNELESMGLATTVRNGRGKGYLLVRQD</sequence>
<proteinExistence type="predicted"/>
<feature type="active site" evidence="1">
    <location>
        <position position="253"/>
    </location>
</feature>
<dbReference type="EMBL" id="LXHQ01000017">
    <property type="protein sequence ID" value="OAV26997.1"/>
    <property type="molecule type" value="Genomic_DNA"/>
</dbReference>
<dbReference type="Proteomes" id="UP000078295">
    <property type="component" value="Unassembled WGS sequence"/>
</dbReference>
<dbReference type="InterPro" id="IPR011991">
    <property type="entry name" value="ArsR-like_HTH"/>
</dbReference>
<evidence type="ECO:0000313" key="4">
    <source>
        <dbReference type="EMBL" id="OAV26997.1"/>
    </source>
</evidence>
<comment type="caution">
    <text evidence="4">The sequence shown here is derived from an EMBL/GenBank/DDBJ whole genome shotgun (WGS) entry which is preliminary data.</text>
</comment>
<dbReference type="PANTHER" id="PTHR13504:SF38">
    <property type="entry name" value="FIDO DOMAIN-CONTAINING PROTEIN"/>
    <property type="match status" value="1"/>
</dbReference>
<dbReference type="InterPro" id="IPR040198">
    <property type="entry name" value="Fido_containing"/>
</dbReference>
<feature type="binding site" evidence="2">
    <location>
        <begin position="257"/>
        <end position="264"/>
    </location>
    <ligand>
        <name>ATP</name>
        <dbReference type="ChEBI" id="CHEBI:30616"/>
    </ligand>
</feature>
<dbReference type="InterPro" id="IPR005471">
    <property type="entry name" value="Tscrpt_reg_IclR_N"/>
</dbReference>
<dbReference type="SUPFAM" id="SSF140931">
    <property type="entry name" value="Fic-like"/>
    <property type="match status" value="1"/>
</dbReference>
<evidence type="ECO:0000259" key="3">
    <source>
        <dbReference type="PROSITE" id="PS51459"/>
    </source>
</evidence>
<dbReference type="CDD" id="cd00090">
    <property type="entry name" value="HTH_ARSR"/>
    <property type="match status" value="1"/>
</dbReference>
<dbReference type="SUPFAM" id="SSF46785">
    <property type="entry name" value="Winged helix' DNA-binding domain"/>
    <property type="match status" value="1"/>
</dbReference>
<feature type="binding site" evidence="2">
    <location>
        <begin position="197"/>
        <end position="207"/>
    </location>
    <ligand>
        <name>ATP</name>
        <dbReference type="ChEBI" id="CHEBI:30616"/>
    </ligand>
</feature>
<reference evidence="4 5" key="1">
    <citation type="journal article" date="2016" name="Genome Biol. Evol.">
        <title>Comparative Genomic Analyses of the Moraxella catarrhalis Serosensitive and Seroresistant Lineages Demonstrate Their Independent Evolution.</title>
        <authorList>
            <person name="Earl J.P."/>
            <person name="de Vries S.P."/>
            <person name="Ahmed A."/>
            <person name="Powell E."/>
            <person name="Schultz M.P."/>
            <person name="Hermans P.W."/>
            <person name="Hill D.J."/>
            <person name="Zhou Z."/>
            <person name="Constantinidou C.I."/>
            <person name="Hu F.Z."/>
            <person name="Bootsma H.J."/>
            <person name="Ehrlich G.D."/>
        </authorList>
    </citation>
    <scope>NUCLEOTIDE SEQUENCE [LARGE SCALE GENOMIC DNA]</scope>
    <source>
        <strain evidence="4 5">F23</strain>
    </source>
</reference>
<dbReference type="Pfam" id="PF02661">
    <property type="entry name" value="Fic"/>
    <property type="match status" value="1"/>
</dbReference>
<feature type="domain" description="Fido" evidence="3">
    <location>
        <begin position="164"/>
        <end position="318"/>
    </location>
</feature>
<evidence type="ECO:0000256" key="1">
    <source>
        <dbReference type="PIRSR" id="PIRSR640198-1"/>
    </source>
</evidence>
<protein>
    <recommendedName>
        <fullName evidence="3">Fido domain-containing protein</fullName>
    </recommendedName>
</protein>
<dbReference type="GO" id="GO:0006355">
    <property type="term" value="P:regulation of DNA-templated transcription"/>
    <property type="evidence" value="ECO:0007669"/>
    <property type="project" value="InterPro"/>
</dbReference>
<dbReference type="Gene3D" id="1.10.3290.10">
    <property type="entry name" value="Fido-like domain"/>
    <property type="match status" value="1"/>
</dbReference>
<dbReference type="GO" id="GO:0005524">
    <property type="term" value="F:ATP binding"/>
    <property type="evidence" value="ECO:0007669"/>
    <property type="project" value="UniProtKB-KW"/>
</dbReference>
<evidence type="ECO:0000256" key="2">
    <source>
        <dbReference type="PIRSR" id="PIRSR640198-2"/>
    </source>
</evidence>
<dbReference type="Pfam" id="PF09339">
    <property type="entry name" value="HTH_IclR"/>
    <property type="match status" value="1"/>
</dbReference>